<comment type="caution">
    <text evidence="1">The sequence shown here is derived from an EMBL/GenBank/DDBJ whole genome shotgun (WGS) entry which is preliminary data.</text>
</comment>
<proteinExistence type="predicted"/>
<name>A0ABQ9KF02_HEVBR</name>
<dbReference type="Proteomes" id="UP001174677">
    <property type="component" value="Unassembled WGS sequence"/>
</dbReference>
<evidence type="ECO:0000313" key="1">
    <source>
        <dbReference type="EMBL" id="KAJ9132870.1"/>
    </source>
</evidence>
<dbReference type="EMBL" id="JARPOI010000019">
    <property type="protein sequence ID" value="KAJ9132870.1"/>
    <property type="molecule type" value="Genomic_DNA"/>
</dbReference>
<accession>A0ABQ9KF02</accession>
<sequence>MDEALWSFLQSSPETSVPFPWERCFDVRTQLLFYRNILNGSMVVDLRSQVNLGGGLFHLSSIWHDLTGRSYDHRPLLVANQYEQGPGFLIGATCCGPLAYLLVPEMVHCCPLCDSYVFYFG</sequence>
<protein>
    <submittedName>
        <fullName evidence="1">Uncharacterized protein</fullName>
    </submittedName>
</protein>
<reference evidence="1 2" key="1">
    <citation type="journal article" date="2023" name="Plant Biotechnol. J.">
        <title>Chromosome-level wild Hevea brasiliensis genome provides new tools for genomic-assisted breeding and valuable loci to elevate rubber yield.</title>
        <authorList>
            <person name="Cheng H."/>
            <person name="Song X."/>
            <person name="Hu Y."/>
            <person name="Wu T."/>
            <person name="Yang Q."/>
            <person name="An Z."/>
            <person name="Feng S."/>
            <person name="Deng Z."/>
            <person name="Wu W."/>
            <person name="Zeng X."/>
            <person name="Tu M."/>
            <person name="Wang X."/>
            <person name="Huang H."/>
        </authorList>
    </citation>
    <scope>NUCLEOTIDE SEQUENCE [LARGE SCALE GENOMIC DNA]</scope>
    <source>
        <strain evidence="1">MT/VB/25A 57/8</strain>
    </source>
</reference>
<evidence type="ECO:0000313" key="2">
    <source>
        <dbReference type="Proteomes" id="UP001174677"/>
    </source>
</evidence>
<organism evidence="1 2">
    <name type="scientific">Hevea brasiliensis</name>
    <name type="common">Para rubber tree</name>
    <name type="synonym">Siphonia brasiliensis</name>
    <dbReference type="NCBI Taxonomy" id="3981"/>
    <lineage>
        <taxon>Eukaryota</taxon>
        <taxon>Viridiplantae</taxon>
        <taxon>Streptophyta</taxon>
        <taxon>Embryophyta</taxon>
        <taxon>Tracheophyta</taxon>
        <taxon>Spermatophyta</taxon>
        <taxon>Magnoliopsida</taxon>
        <taxon>eudicotyledons</taxon>
        <taxon>Gunneridae</taxon>
        <taxon>Pentapetalae</taxon>
        <taxon>rosids</taxon>
        <taxon>fabids</taxon>
        <taxon>Malpighiales</taxon>
        <taxon>Euphorbiaceae</taxon>
        <taxon>Crotonoideae</taxon>
        <taxon>Micrandreae</taxon>
        <taxon>Hevea</taxon>
    </lineage>
</organism>
<gene>
    <name evidence="1" type="ORF">P3X46_033696</name>
</gene>
<keyword evidence="2" id="KW-1185">Reference proteome</keyword>